<dbReference type="OrthoDB" id="6363363at2759"/>
<feature type="compositionally biased region" description="Polar residues" evidence="1">
    <location>
        <begin position="105"/>
        <end position="123"/>
    </location>
</feature>
<dbReference type="Gene3D" id="2.130.10.10">
    <property type="entry name" value="YVTN repeat-like/Quinoprotein amine dehydrogenase"/>
    <property type="match status" value="1"/>
</dbReference>
<dbReference type="InterPro" id="IPR036322">
    <property type="entry name" value="WD40_repeat_dom_sf"/>
</dbReference>
<sequence>MDGTDTGTSMQSRPSLDWRNHDFFEQARRIDYGAEEDEAWPIPSRESMQEKFAFRQGIREETLQHRRIHKHGGMGQTGRNISLVLRDRELKGASGVALRRRPSDNPKNVKQVQGGNTSSTNNNKHARENGVIAANNVSKGKTTNTNISGSNHLQKPKLSNNRVCYPTKISHEVQLFAEYYSVVRYHSAFFRHLGGDDEQGESGERPSSSKAVSTISIAFSPDSQTMASTHGDHTVKITCCSSGSLLQTLEGHPRTPWTVKYHPIDSAVLASGCLGHQVRLWHWPDKVCLQMIRLEFAIISLSFHPTGNLLAVANGTRLHFWGYNQKTNSSSDTAAQNERAGSSARNSRGILTEVDQRHMLRCVHFPPEGNSIIIGGVNPTTDDPRRRRGGIGGNGMSFYLRLWDFDIGAALQTFDDSASSGRRRAISNPRTFVPRALLYNDGGFDVSPDGKELCACAEYWLPEGVNSAMELVQRDDEEDYSDDEVEADGGQEHSVDGSNNRQSEREGASTPTQTDVPEGDRAVLSTPPPSGTSGDGPRTPVRYSTPVPPPADTHRGNAAASNSQEIAPQTPPRSNRPRLALSPPSPPGRRFSGGVNRGGANAGPAGNSSTSHRIQPLLSTPTQNQQSGPGPIPPPPPPPPPPPGIASRPPHPLSIISGGANYEDVLNKKGRYVPHVVTVSLDTTPMADAAEAQRGIMKLTPVARGYRPRLGQLLEASPLDGAKASAVTCVKFSPSTDFCLIGYGVREPVVEGGGHYHPVTALYRVRGGMTHVSTMLSGDDDVNIARFHPDSGYGFVYGTKQGRVRVLSPRPWNFYH</sequence>
<name>A0A9N8EB13_9STRA</name>
<feature type="region of interest" description="Disordered" evidence="1">
    <location>
        <begin position="475"/>
        <end position="657"/>
    </location>
</feature>
<organism evidence="2 3">
    <name type="scientific">Seminavis robusta</name>
    <dbReference type="NCBI Taxonomy" id="568900"/>
    <lineage>
        <taxon>Eukaryota</taxon>
        <taxon>Sar</taxon>
        <taxon>Stramenopiles</taxon>
        <taxon>Ochrophyta</taxon>
        <taxon>Bacillariophyta</taxon>
        <taxon>Bacillariophyceae</taxon>
        <taxon>Bacillariophycidae</taxon>
        <taxon>Naviculales</taxon>
        <taxon>Naviculaceae</taxon>
        <taxon>Seminavis</taxon>
    </lineage>
</organism>
<dbReference type="SUPFAM" id="SSF50978">
    <property type="entry name" value="WD40 repeat-like"/>
    <property type="match status" value="1"/>
</dbReference>
<feature type="compositionally biased region" description="Low complexity" evidence="1">
    <location>
        <begin position="531"/>
        <end position="540"/>
    </location>
</feature>
<feature type="compositionally biased region" description="Acidic residues" evidence="1">
    <location>
        <begin position="475"/>
        <end position="489"/>
    </location>
</feature>
<dbReference type="GO" id="GO:0000045">
    <property type="term" value="P:autophagosome assembly"/>
    <property type="evidence" value="ECO:0007669"/>
    <property type="project" value="TreeGrafter"/>
</dbReference>
<keyword evidence="3" id="KW-1185">Reference proteome</keyword>
<feature type="region of interest" description="Disordered" evidence="1">
    <location>
        <begin position="327"/>
        <end position="347"/>
    </location>
</feature>
<feature type="compositionally biased region" description="Pro residues" evidence="1">
    <location>
        <begin position="630"/>
        <end position="652"/>
    </location>
</feature>
<accession>A0A9N8EB13</accession>
<dbReference type="PANTHER" id="PTHR22874:SF1">
    <property type="entry name" value="ACTIVATING MOLECULE IN BECN1-REGULATED AUTOPHAGY PROTEIN 1"/>
    <property type="match status" value="1"/>
</dbReference>
<dbReference type="Proteomes" id="UP001153069">
    <property type="component" value="Unassembled WGS sequence"/>
</dbReference>
<evidence type="ECO:0000256" key="1">
    <source>
        <dbReference type="SAM" id="MobiDB-lite"/>
    </source>
</evidence>
<dbReference type="InterPro" id="IPR001680">
    <property type="entry name" value="WD40_rpt"/>
</dbReference>
<gene>
    <name evidence="2" type="ORF">SEMRO_750_G196980.1</name>
</gene>
<proteinExistence type="predicted"/>
<dbReference type="InterPro" id="IPR015943">
    <property type="entry name" value="WD40/YVTN_repeat-like_dom_sf"/>
</dbReference>
<dbReference type="SMART" id="SM00320">
    <property type="entry name" value="WD40"/>
    <property type="match status" value="4"/>
</dbReference>
<feature type="compositionally biased region" description="Low complexity" evidence="1">
    <location>
        <begin position="577"/>
        <end position="594"/>
    </location>
</feature>
<feature type="compositionally biased region" description="Polar residues" evidence="1">
    <location>
        <begin position="610"/>
        <end position="627"/>
    </location>
</feature>
<evidence type="ECO:0000313" key="3">
    <source>
        <dbReference type="Proteomes" id="UP001153069"/>
    </source>
</evidence>
<dbReference type="EMBL" id="CAICTM010000749">
    <property type="protein sequence ID" value="CAB9515956.1"/>
    <property type="molecule type" value="Genomic_DNA"/>
</dbReference>
<evidence type="ECO:0000313" key="2">
    <source>
        <dbReference type="EMBL" id="CAB9515956.1"/>
    </source>
</evidence>
<dbReference type="PANTHER" id="PTHR22874">
    <property type="entry name" value="ACTIVATING MOLECULE IN BECN1-REGULATED AUTOPHAGY PROTEIN 1"/>
    <property type="match status" value="1"/>
</dbReference>
<comment type="caution">
    <text evidence="2">The sequence shown here is derived from an EMBL/GenBank/DDBJ whole genome shotgun (WGS) entry which is preliminary data.</text>
</comment>
<dbReference type="InterPro" id="IPR052596">
    <property type="entry name" value="AMBRA1_autophagy"/>
</dbReference>
<protein>
    <submittedName>
        <fullName evidence="2">Activating molecule in BECN1-regulated autophagy protein 1</fullName>
    </submittedName>
</protein>
<dbReference type="AlphaFoldDB" id="A0A9N8EB13"/>
<feature type="compositionally biased region" description="Polar residues" evidence="1">
    <location>
        <begin position="327"/>
        <end position="346"/>
    </location>
</feature>
<dbReference type="GO" id="GO:0080008">
    <property type="term" value="C:Cul4-RING E3 ubiquitin ligase complex"/>
    <property type="evidence" value="ECO:0007669"/>
    <property type="project" value="TreeGrafter"/>
</dbReference>
<dbReference type="GO" id="GO:1990756">
    <property type="term" value="F:ubiquitin-like ligase-substrate adaptor activity"/>
    <property type="evidence" value="ECO:0007669"/>
    <property type="project" value="TreeGrafter"/>
</dbReference>
<feature type="region of interest" description="Disordered" evidence="1">
    <location>
        <begin position="94"/>
        <end position="126"/>
    </location>
</feature>
<reference evidence="2" key="1">
    <citation type="submission" date="2020-06" db="EMBL/GenBank/DDBJ databases">
        <authorList>
            <consortium name="Plant Systems Biology data submission"/>
        </authorList>
    </citation>
    <scope>NUCLEOTIDE SEQUENCE</scope>
    <source>
        <strain evidence="2">D6</strain>
    </source>
</reference>
<dbReference type="GO" id="GO:0000423">
    <property type="term" value="P:mitophagy"/>
    <property type="evidence" value="ECO:0007669"/>
    <property type="project" value="TreeGrafter"/>
</dbReference>
<dbReference type="Pfam" id="PF00400">
    <property type="entry name" value="WD40"/>
    <property type="match status" value="2"/>
</dbReference>